<dbReference type="InterPro" id="IPR000412">
    <property type="entry name" value="ABC_2_transport"/>
</dbReference>
<dbReference type="AlphaFoldDB" id="A0A0R0CND6"/>
<feature type="transmembrane region" description="Helical" evidence="8">
    <location>
        <begin position="256"/>
        <end position="280"/>
    </location>
</feature>
<dbReference type="PANTHER" id="PTHR30294">
    <property type="entry name" value="MEMBRANE COMPONENT OF ABC TRANSPORTER YHHJ-RELATED"/>
    <property type="match status" value="1"/>
</dbReference>
<dbReference type="InterPro" id="IPR013525">
    <property type="entry name" value="ABC2_TM"/>
</dbReference>
<feature type="transmembrane region" description="Helical" evidence="8">
    <location>
        <begin position="346"/>
        <end position="364"/>
    </location>
</feature>
<keyword evidence="6 8" id="KW-1133">Transmembrane helix</keyword>
<reference evidence="10 11" key="1">
    <citation type="submission" date="2015-05" db="EMBL/GenBank/DDBJ databases">
        <title>Genome sequencing and analysis of members of genus Stenotrophomonas.</title>
        <authorList>
            <person name="Patil P.P."/>
            <person name="Midha S."/>
            <person name="Patil P.B."/>
        </authorList>
    </citation>
    <scope>NUCLEOTIDE SEQUENCE [LARGE SCALE GENOMIC DNA]</scope>
    <source>
        <strain evidence="10 11">DSM 18941</strain>
    </source>
</reference>
<evidence type="ECO:0000259" key="9">
    <source>
        <dbReference type="PROSITE" id="PS51012"/>
    </source>
</evidence>
<evidence type="ECO:0000256" key="4">
    <source>
        <dbReference type="ARBA" id="ARBA00022475"/>
    </source>
</evidence>
<keyword evidence="4 8" id="KW-1003">Cell membrane</keyword>
<dbReference type="GO" id="GO:0043190">
    <property type="term" value="C:ATP-binding cassette (ABC) transporter complex"/>
    <property type="evidence" value="ECO:0007669"/>
    <property type="project" value="InterPro"/>
</dbReference>
<evidence type="ECO:0000256" key="1">
    <source>
        <dbReference type="ARBA" id="ARBA00004651"/>
    </source>
</evidence>
<comment type="subcellular location">
    <subcellularLocation>
        <location evidence="8">Cell inner membrane</location>
        <topology evidence="8">Multi-pass membrane protein</topology>
    </subcellularLocation>
    <subcellularLocation>
        <location evidence="1">Cell membrane</location>
        <topology evidence="1">Multi-pass membrane protein</topology>
    </subcellularLocation>
</comment>
<dbReference type="InterPro" id="IPR047817">
    <property type="entry name" value="ABC2_TM_bact-type"/>
</dbReference>
<dbReference type="RefSeq" id="WP_057628663.1">
    <property type="nucleotide sequence ID" value="NZ_LDJJ01000033.1"/>
</dbReference>
<dbReference type="PANTHER" id="PTHR30294:SF29">
    <property type="entry name" value="MULTIDRUG ABC TRANSPORTER PERMEASE YBHS-RELATED"/>
    <property type="match status" value="1"/>
</dbReference>
<proteinExistence type="inferred from homology"/>
<evidence type="ECO:0000256" key="2">
    <source>
        <dbReference type="ARBA" id="ARBA00007783"/>
    </source>
</evidence>
<evidence type="ECO:0000256" key="8">
    <source>
        <dbReference type="RuleBase" id="RU361157"/>
    </source>
</evidence>
<organism evidence="10 11">
    <name type="scientific">Stenotrophomonas terrae</name>
    <dbReference type="NCBI Taxonomy" id="405446"/>
    <lineage>
        <taxon>Bacteria</taxon>
        <taxon>Pseudomonadati</taxon>
        <taxon>Pseudomonadota</taxon>
        <taxon>Gammaproteobacteria</taxon>
        <taxon>Lysobacterales</taxon>
        <taxon>Lysobacteraceae</taxon>
        <taxon>Stenotrophomonas</taxon>
    </lineage>
</organism>
<feature type="transmembrane region" description="Helical" evidence="8">
    <location>
        <begin position="228"/>
        <end position="250"/>
    </location>
</feature>
<keyword evidence="11" id="KW-1185">Reference proteome</keyword>
<evidence type="ECO:0000313" key="10">
    <source>
        <dbReference type="EMBL" id="KRG67294.1"/>
    </source>
</evidence>
<name>A0A0R0CND6_9GAMM</name>
<dbReference type="PROSITE" id="PS51012">
    <property type="entry name" value="ABC_TM2"/>
    <property type="match status" value="1"/>
</dbReference>
<gene>
    <name evidence="10" type="ORF">ABB27_10585</name>
</gene>
<dbReference type="Gene3D" id="3.40.1710.10">
    <property type="entry name" value="abc type-2 transporter like domain"/>
    <property type="match status" value="1"/>
</dbReference>
<dbReference type="Proteomes" id="UP000051863">
    <property type="component" value="Unassembled WGS sequence"/>
</dbReference>
<keyword evidence="7 8" id="KW-0472">Membrane</keyword>
<dbReference type="EMBL" id="LDJJ01000033">
    <property type="protein sequence ID" value="KRG67294.1"/>
    <property type="molecule type" value="Genomic_DNA"/>
</dbReference>
<comment type="caution">
    <text evidence="8">Lacks conserved residue(s) required for the propagation of feature annotation.</text>
</comment>
<evidence type="ECO:0000313" key="11">
    <source>
        <dbReference type="Proteomes" id="UP000051863"/>
    </source>
</evidence>
<dbReference type="GO" id="GO:0140359">
    <property type="term" value="F:ABC-type transporter activity"/>
    <property type="evidence" value="ECO:0007669"/>
    <property type="project" value="InterPro"/>
</dbReference>
<dbReference type="PRINTS" id="PR00164">
    <property type="entry name" value="ABC2TRNSPORT"/>
</dbReference>
<evidence type="ECO:0000256" key="3">
    <source>
        <dbReference type="ARBA" id="ARBA00022448"/>
    </source>
</evidence>
<feature type="transmembrane region" description="Helical" evidence="8">
    <location>
        <begin position="178"/>
        <end position="202"/>
    </location>
</feature>
<dbReference type="Pfam" id="PF12698">
    <property type="entry name" value="ABC2_membrane_3"/>
    <property type="match status" value="1"/>
</dbReference>
<dbReference type="InterPro" id="IPR051449">
    <property type="entry name" value="ABC-2_transporter_component"/>
</dbReference>
<evidence type="ECO:0000256" key="5">
    <source>
        <dbReference type="ARBA" id="ARBA00022692"/>
    </source>
</evidence>
<dbReference type="PATRIC" id="fig|405446.3.peg.1610"/>
<keyword evidence="3 8" id="KW-0813">Transport</keyword>
<comment type="caution">
    <text evidence="10">The sequence shown here is derived from an EMBL/GenBank/DDBJ whole genome shotgun (WGS) entry which is preliminary data.</text>
</comment>
<evidence type="ECO:0000256" key="6">
    <source>
        <dbReference type="ARBA" id="ARBA00022989"/>
    </source>
</evidence>
<feature type="transmembrane region" description="Helical" evidence="8">
    <location>
        <begin position="292"/>
        <end position="309"/>
    </location>
</feature>
<comment type="similarity">
    <text evidence="2 8">Belongs to the ABC-2 integral membrane protein family.</text>
</comment>
<protein>
    <recommendedName>
        <fullName evidence="8">Transport permease protein</fullName>
    </recommendedName>
</protein>
<keyword evidence="5 8" id="KW-0812">Transmembrane</keyword>
<evidence type="ECO:0000256" key="7">
    <source>
        <dbReference type="ARBA" id="ARBA00023136"/>
    </source>
</evidence>
<accession>A0A0R0CND6</accession>
<feature type="domain" description="ABC transmembrane type-2" evidence="9">
    <location>
        <begin position="134"/>
        <end position="372"/>
    </location>
</feature>
<dbReference type="OrthoDB" id="9808686at2"/>
<sequence>MSGFGARLWALLRKETRQMLRERSSLAVGLLLPAALILLFGYGLSFDVSNAPVAVVLDERSPTTQSLVVGLQGSPYLAPLQVNNMDAAVALMRQGKVGGIVHVPVDFSRRMAEGGAQVQLILNGVDANTARTLEAYVGGALASQLQIAADRLGSSGAGGGRVSVIQRMWFNEASTSTWYLVPGLIVLVMTLIGAFLTSLLVAREWERGTLEALFVTPVRPTELVLAKLLPYMAIGAINLAICLLTARFLFEVPMRGSLLAIVISSLLYLMVSLLLGLFISAVTRNQFQASQVALLTSFMPAMMLSGFVFDLRNMPVGVQVISQLLPATHFMGLIKSLFLTGDNWPLFVQKSSILLLYALVLFLATRQRLRKRLA</sequence>